<accession>A0A0A8Z976</accession>
<reference evidence="2" key="2">
    <citation type="journal article" date="2015" name="Data Brief">
        <title>Shoot transcriptome of the giant reed, Arundo donax.</title>
        <authorList>
            <person name="Barrero R.A."/>
            <person name="Guerrero F.D."/>
            <person name="Moolhuijzen P."/>
            <person name="Goolsby J.A."/>
            <person name="Tidwell J."/>
            <person name="Bellgard S.E."/>
            <person name="Bellgard M.I."/>
        </authorList>
    </citation>
    <scope>NUCLEOTIDE SEQUENCE</scope>
    <source>
        <tissue evidence="2">Shoot tissue taken approximately 20 cm above the soil surface</tissue>
    </source>
</reference>
<sequence length="58" mass="6798">MLQSYAKNKNIHQLTEPEAKIIAIETSKTSSNVQHSNMVKMDERKHSTMFLHRNEEKN</sequence>
<organism evidence="2">
    <name type="scientific">Arundo donax</name>
    <name type="common">Giant reed</name>
    <name type="synonym">Donax arundinaceus</name>
    <dbReference type="NCBI Taxonomy" id="35708"/>
    <lineage>
        <taxon>Eukaryota</taxon>
        <taxon>Viridiplantae</taxon>
        <taxon>Streptophyta</taxon>
        <taxon>Embryophyta</taxon>
        <taxon>Tracheophyta</taxon>
        <taxon>Spermatophyta</taxon>
        <taxon>Magnoliopsida</taxon>
        <taxon>Liliopsida</taxon>
        <taxon>Poales</taxon>
        <taxon>Poaceae</taxon>
        <taxon>PACMAD clade</taxon>
        <taxon>Arundinoideae</taxon>
        <taxon>Arundineae</taxon>
        <taxon>Arundo</taxon>
    </lineage>
</organism>
<evidence type="ECO:0000256" key="1">
    <source>
        <dbReference type="SAM" id="MobiDB-lite"/>
    </source>
</evidence>
<dbReference type="AlphaFoldDB" id="A0A0A8Z976"/>
<feature type="region of interest" description="Disordered" evidence="1">
    <location>
        <begin position="29"/>
        <end position="58"/>
    </location>
</feature>
<proteinExistence type="predicted"/>
<name>A0A0A8Z976_ARUDO</name>
<dbReference type="EMBL" id="GBRH01266478">
    <property type="protein sequence ID" value="JAD31417.1"/>
    <property type="molecule type" value="Transcribed_RNA"/>
</dbReference>
<feature type="compositionally biased region" description="Basic and acidic residues" evidence="1">
    <location>
        <begin position="40"/>
        <end position="58"/>
    </location>
</feature>
<evidence type="ECO:0000313" key="2">
    <source>
        <dbReference type="EMBL" id="JAD31417.1"/>
    </source>
</evidence>
<reference evidence="2" key="1">
    <citation type="submission" date="2014-09" db="EMBL/GenBank/DDBJ databases">
        <authorList>
            <person name="Magalhaes I.L.F."/>
            <person name="Oliveira U."/>
            <person name="Santos F.R."/>
            <person name="Vidigal T.H.D.A."/>
            <person name="Brescovit A.D."/>
            <person name="Santos A.J."/>
        </authorList>
    </citation>
    <scope>NUCLEOTIDE SEQUENCE</scope>
    <source>
        <tissue evidence="2">Shoot tissue taken approximately 20 cm above the soil surface</tissue>
    </source>
</reference>
<protein>
    <submittedName>
        <fullName evidence="2">Uncharacterized protein</fullName>
    </submittedName>
</protein>